<dbReference type="EMBL" id="JACAZI010000021">
    <property type="protein sequence ID" value="KAF7338352.1"/>
    <property type="molecule type" value="Genomic_DNA"/>
</dbReference>
<comment type="subcellular location">
    <subcellularLocation>
        <location evidence="2">Cytoplasm</location>
    </subcellularLocation>
    <subcellularLocation>
        <location evidence="1">Nucleus</location>
    </subcellularLocation>
</comment>
<dbReference type="GO" id="GO:0019888">
    <property type="term" value="F:protein phosphatase regulator activity"/>
    <property type="evidence" value="ECO:0007669"/>
    <property type="project" value="InterPro"/>
</dbReference>
<dbReference type="InterPro" id="IPR011989">
    <property type="entry name" value="ARM-like"/>
</dbReference>
<dbReference type="GO" id="GO:0098813">
    <property type="term" value="P:nuclear chromosome segregation"/>
    <property type="evidence" value="ECO:0007669"/>
    <property type="project" value="UniProtKB-ARBA"/>
</dbReference>
<dbReference type="InterPro" id="IPR016024">
    <property type="entry name" value="ARM-type_fold"/>
</dbReference>
<dbReference type="InterPro" id="IPR002554">
    <property type="entry name" value="PP2A_B56"/>
</dbReference>
<comment type="subunit">
    <text evidence="7">PP2A consists of a common heterodimeric core enzyme, composed of a 36 kDa catalytic subunit (subunit C) and a 65 kDa constant regulatory subunit (PR65 or subunit A), that associates with a variety of regulatory subunits. Proteins that associate with the core dimer include three families of regulatory subunits B (the R2/B/PR55/B55, R3/B''/PR72/PR130/PR59 and R5/B'/B56 families), the 48 kDa variable regulatory subunit, viral proteins, and cell signaling molecules.</text>
</comment>
<dbReference type="GO" id="GO:0005737">
    <property type="term" value="C:cytoplasm"/>
    <property type="evidence" value="ECO:0007669"/>
    <property type="project" value="UniProtKB-SubCell"/>
</dbReference>
<evidence type="ECO:0000313" key="9">
    <source>
        <dbReference type="EMBL" id="KAF7338352.1"/>
    </source>
</evidence>
<evidence type="ECO:0000256" key="6">
    <source>
        <dbReference type="ARBA" id="ARBA00023242"/>
    </source>
</evidence>
<comment type="caution">
    <text evidence="9">The sequence shown here is derived from an EMBL/GenBank/DDBJ whole genome shotgun (WGS) entry which is preliminary data.</text>
</comment>
<gene>
    <name evidence="9" type="ORF">MVEN_02060800</name>
</gene>
<evidence type="ECO:0000256" key="1">
    <source>
        <dbReference type="ARBA" id="ARBA00004123"/>
    </source>
</evidence>
<name>A0A8H7CJK9_9AGAR</name>
<dbReference type="GO" id="GO:0000776">
    <property type="term" value="C:kinetochore"/>
    <property type="evidence" value="ECO:0007669"/>
    <property type="project" value="UniProtKB-ARBA"/>
</dbReference>
<dbReference type="GO" id="GO:0005816">
    <property type="term" value="C:spindle pole body"/>
    <property type="evidence" value="ECO:0007669"/>
    <property type="project" value="UniProtKB-ARBA"/>
</dbReference>
<evidence type="ECO:0000256" key="8">
    <source>
        <dbReference type="SAM" id="MobiDB-lite"/>
    </source>
</evidence>
<proteinExistence type="inferred from homology"/>
<evidence type="ECO:0000313" key="10">
    <source>
        <dbReference type="Proteomes" id="UP000620124"/>
    </source>
</evidence>
<keyword evidence="5" id="KW-0597">Phosphoprotein</keyword>
<evidence type="ECO:0000256" key="5">
    <source>
        <dbReference type="ARBA" id="ARBA00022553"/>
    </source>
</evidence>
<accession>A0A8H7CJK9</accession>
<evidence type="ECO:0000256" key="7">
    <source>
        <dbReference type="ARBA" id="ARBA00064351"/>
    </source>
</evidence>
<dbReference type="GO" id="GO:0005634">
    <property type="term" value="C:nucleus"/>
    <property type="evidence" value="ECO:0007669"/>
    <property type="project" value="UniProtKB-SubCell"/>
</dbReference>
<feature type="compositionally biased region" description="Low complexity" evidence="8">
    <location>
        <begin position="40"/>
        <end position="53"/>
    </location>
</feature>
<feature type="compositionally biased region" description="Pro residues" evidence="8">
    <location>
        <begin position="54"/>
        <end position="65"/>
    </location>
</feature>
<dbReference type="PANTHER" id="PTHR10257">
    <property type="entry name" value="SERINE/THREONINE PROTEIN PHOSPHATASE 2A PP2A REGULATORY SUBUNIT B"/>
    <property type="match status" value="1"/>
</dbReference>
<dbReference type="OrthoDB" id="10264446at2759"/>
<comment type="similarity">
    <text evidence="3">Belongs to the phosphatase 2A regulatory subunit B family.</text>
</comment>
<keyword evidence="10" id="KW-1185">Reference proteome</keyword>
<dbReference type="GO" id="GO:0000159">
    <property type="term" value="C:protein phosphatase type 2A complex"/>
    <property type="evidence" value="ECO:0007669"/>
    <property type="project" value="InterPro"/>
</dbReference>
<protein>
    <submittedName>
        <fullName evidence="9">Serine/threonine-protein phosphatase 2A 56 kDa regulatory subunit</fullName>
    </submittedName>
</protein>
<organism evidence="9 10">
    <name type="scientific">Mycena venus</name>
    <dbReference type="NCBI Taxonomy" id="2733690"/>
    <lineage>
        <taxon>Eukaryota</taxon>
        <taxon>Fungi</taxon>
        <taxon>Dikarya</taxon>
        <taxon>Basidiomycota</taxon>
        <taxon>Agaricomycotina</taxon>
        <taxon>Agaricomycetes</taxon>
        <taxon>Agaricomycetidae</taxon>
        <taxon>Agaricales</taxon>
        <taxon>Marasmiineae</taxon>
        <taxon>Mycenaceae</taxon>
        <taxon>Mycena</taxon>
    </lineage>
</organism>
<dbReference type="GO" id="GO:0051754">
    <property type="term" value="P:meiotic sister chromatid cohesion, centromeric"/>
    <property type="evidence" value="ECO:0007669"/>
    <property type="project" value="UniProtKB-ARBA"/>
</dbReference>
<evidence type="ECO:0000256" key="3">
    <source>
        <dbReference type="ARBA" id="ARBA00008259"/>
    </source>
</evidence>
<dbReference type="GO" id="GO:0035556">
    <property type="term" value="P:intracellular signal transduction"/>
    <property type="evidence" value="ECO:0007669"/>
    <property type="project" value="UniProtKB-ARBA"/>
</dbReference>
<dbReference type="Gene3D" id="1.25.10.10">
    <property type="entry name" value="Leucine-rich Repeat Variant"/>
    <property type="match status" value="1"/>
</dbReference>
<evidence type="ECO:0000256" key="2">
    <source>
        <dbReference type="ARBA" id="ARBA00004496"/>
    </source>
</evidence>
<dbReference type="Proteomes" id="UP000620124">
    <property type="component" value="Unassembled WGS sequence"/>
</dbReference>
<dbReference type="FunFam" id="1.25.10.10:FF:000016">
    <property type="entry name" value="Serine/threonine-protein phosphatase 2A 56 kDa regulatory subunit"/>
    <property type="match status" value="1"/>
</dbReference>
<evidence type="ECO:0000256" key="4">
    <source>
        <dbReference type="ARBA" id="ARBA00022490"/>
    </source>
</evidence>
<dbReference type="AlphaFoldDB" id="A0A8H7CJK9"/>
<dbReference type="Pfam" id="PF01603">
    <property type="entry name" value="B56"/>
    <property type="match status" value="1"/>
</dbReference>
<sequence length="657" mass="74558">MKGFKKNLNLDELVQEGNEGAEVIFFLVLVLRPARLRLPTTRNHSHRPGTPSTAPRPRPSSPSPLPRTADMLQSLTVPPPPPIVVKGPQWAASISPGPRAQISQTCLASVPTQRTPFPSLASLPRKQRSSRFVITEKVEIERLPPFMETPPSERPQLFIKKLHQCRVLFDFNDASAELKGKQVKAQALHEMLDYITTQRGVITENVYPEVVGMFATNLFRSIPPPVNPTGDAFDPEEDDPVLELAWPHLQIVYEFFLRFVESPDFNTNMAKRYIDQPFVLNLLELFDSEDPRERDFLKTTLHRIYGKFLNLRAFIRRSINNVFFHFVYETERHNGIAELLEILGSIINGFALPLKEEHKIFLTRLAYCVVQFLEKDPALAEDVMMGLLKYWPKVNSPKEVMFLNEVEEVLDVTDPVEFQKIQVPLFQQLARCINSQHFQVAERALLYWNNEYVVNLMSDNLAVILPIVFPALYTNSKSHWNRTIHGMVYNALKLFMEINPDLFDDSMHQYKQRKIEDQEHAVHRYNAWQKMREIALQNAPNGQLPTGFHEVPHAPPPPPPSADDTDILDLSMELNAASIDDVPGDLDEHGIERVPMADPGLDRSIPDLHAAEAPGAAGGGLPHMRRKSVLPGTPTLTLDPTVMRDLQAHRSLDNGLS</sequence>
<feature type="region of interest" description="Disordered" evidence="8">
    <location>
        <begin position="611"/>
        <end position="638"/>
    </location>
</feature>
<reference evidence="9" key="1">
    <citation type="submission" date="2020-05" db="EMBL/GenBank/DDBJ databases">
        <title>Mycena genomes resolve the evolution of fungal bioluminescence.</title>
        <authorList>
            <person name="Tsai I.J."/>
        </authorList>
    </citation>
    <scope>NUCLEOTIDE SEQUENCE</scope>
    <source>
        <strain evidence="9">CCC161011</strain>
    </source>
</reference>
<dbReference type="SUPFAM" id="SSF48371">
    <property type="entry name" value="ARM repeat"/>
    <property type="match status" value="1"/>
</dbReference>
<keyword evidence="4" id="KW-0963">Cytoplasm</keyword>
<feature type="region of interest" description="Disordered" evidence="8">
    <location>
        <begin position="40"/>
        <end position="75"/>
    </location>
</feature>
<keyword evidence="6" id="KW-0539">Nucleus</keyword>
<dbReference type="PANTHER" id="PTHR10257:SF3">
    <property type="entry name" value="SERINE_THREONINE-PROTEIN PHOSPHATASE 2A 56 KDA REGULATORY SUBUNIT GAMMA ISOFORM"/>
    <property type="match status" value="1"/>
</dbReference>
<dbReference type="GO" id="GO:1901991">
    <property type="term" value="P:negative regulation of mitotic cell cycle phase transition"/>
    <property type="evidence" value="ECO:0007669"/>
    <property type="project" value="UniProtKB-ARBA"/>
</dbReference>